<protein>
    <recommendedName>
        <fullName evidence="4">Cadmium resistance transporter</fullName>
    </recommendedName>
</protein>
<keyword evidence="1" id="KW-0812">Transmembrane</keyword>
<evidence type="ECO:0000313" key="3">
    <source>
        <dbReference type="Proteomes" id="UP000494115"/>
    </source>
</evidence>
<accession>A0A6S7BS17</accession>
<feature type="transmembrane region" description="Helical" evidence="1">
    <location>
        <begin position="140"/>
        <end position="162"/>
    </location>
</feature>
<feature type="transmembrane region" description="Helical" evidence="1">
    <location>
        <begin position="64"/>
        <end position="82"/>
    </location>
</feature>
<proteinExistence type="predicted"/>
<sequence length="202" mass="21436">MLTAILLAIAAFAATNIDNLFVLLAFFAEAHDKWPVVTGQYLGSLALVALACGLAALMINVPPAYVGLIGVMPVLIGIGKLLRLMRGGNDPGEVAEAGDTSERQNRGSSIWIVATVAIANGSDNLSVYVPLFAARSLPQALAIVTVFIVMIGLWCGLAIWLVSHRLLGRPIRRYGHLLLPWVLILIGISVIVENGTLKAFGL</sequence>
<dbReference type="InterPro" id="IPR004676">
    <property type="entry name" value="Cd-R_transporter"/>
</dbReference>
<keyword evidence="1" id="KW-1133">Transmembrane helix</keyword>
<dbReference type="RefSeq" id="WP_175106801.1">
    <property type="nucleotide sequence ID" value="NZ_CADIKM010000026.1"/>
</dbReference>
<feature type="transmembrane region" description="Helical" evidence="1">
    <location>
        <begin position="37"/>
        <end position="57"/>
    </location>
</feature>
<keyword evidence="1" id="KW-0472">Membrane</keyword>
<gene>
    <name evidence="2" type="ORF">LMG28138_04281</name>
</gene>
<evidence type="ECO:0008006" key="4">
    <source>
        <dbReference type="Google" id="ProtNLM"/>
    </source>
</evidence>
<dbReference type="Proteomes" id="UP000494115">
    <property type="component" value="Unassembled WGS sequence"/>
</dbReference>
<organism evidence="2 3">
    <name type="scientific">Pararobbsia alpina</name>
    <dbReference type="NCBI Taxonomy" id="621374"/>
    <lineage>
        <taxon>Bacteria</taxon>
        <taxon>Pseudomonadati</taxon>
        <taxon>Pseudomonadota</taxon>
        <taxon>Betaproteobacteria</taxon>
        <taxon>Burkholderiales</taxon>
        <taxon>Burkholderiaceae</taxon>
        <taxon>Pararobbsia</taxon>
    </lineage>
</organism>
<evidence type="ECO:0000256" key="1">
    <source>
        <dbReference type="SAM" id="Phobius"/>
    </source>
</evidence>
<dbReference type="EMBL" id="CADIKM010000026">
    <property type="protein sequence ID" value="CAB3797604.1"/>
    <property type="molecule type" value="Genomic_DNA"/>
</dbReference>
<reference evidence="2 3" key="1">
    <citation type="submission" date="2020-04" db="EMBL/GenBank/DDBJ databases">
        <authorList>
            <person name="De Canck E."/>
        </authorList>
    </citation>
    <scope>NUCLEOTIDE SEQUENCE [LARGE SCALE GENOMIC DNA]</scope>
    <source>
        <strain evidence="2 3">LMG 28138</strain>
    </source>
</reference>
<name>A0A6S7BS17_9BURK</name>
<dbReference type="Pfam" id="PF03596">
    <property type="entry name" value="Cad"/>
    <property type="match status" value="1"/>
</dbReference>
<evidence type="ECO:0000313" key="2">
    <source>
        <dbReference type="EMBL" id="CAB3797604.1"/>
    </source>
</evidence>
<dbReference type="AlphaFoldDB" id="A0A6S7BS17"/>
<keyword evidence="3" id="KW-1185">Reference proteome</keyword>
<feature type="transmembrane region" description="Helical" evidence="1">
    <location>
        <begin position="174"/>
        <end position="192"/>
    </location>
</feature>